<keyword evidence="3" id="KW-1185">Reference proteome</keyword>
<reference evidence="2 3" key="1">
    <citation type="submission" date="2024-05" db="EMBL/GenBank/DDBJ databases">
        <title>Sinomonas sp. nov., isolated from a waste landfill.</title>
        <authorList>
            <person name="Zhao Y."/>
        </authorList>
    </citation>
    <scope>NUCLEOTIDE SEQUENCE [LARGE SCALE GENOMIC DNA]</scope>
    <source>
        <strain evidence="2 3">CCTCC AB2014300</strain>
    </source>
</reference>
<dbReference type="Proteomes" id="UP001422074">
    <property type="component" value="Unassembled WGS sequence"/>
</dbReference>
<keyword evidence="1" id="KW-1133">Transmembrane helix</keyword>
<keyword evidence="1" id="KW-0812">Transmembrane</keyword>
<gene>
    <name evidence="2" type="ORF">ABCQ75_08910</name>
</gene>
<dbReference type="RefSeq" id="WP_345884831.1">
    <property type="nucleotide sequence ID" value="NZ_JBDFRB010000006.1"/>
</dbReference>
<evidence type="ECO:0000256" key="1">
    <source>
        <dbReference type="SAM" id="Phobius"/>
    </source>
</evidence>
<accession>A0ABU9X0P2</accession>
<evidence type="ECO:0008006" key="4">
    <source>
        <dbReference type="Google" id="ProtNLM"/>
    </source>
</evidence>
<evidence type="ECO:0000313" key="3">
    <source>
        <dbReference type="Proteomes" id="UP001422074"/>
    </source>
</evidence>
<sequence>MPADQPFYGPLGYSGFWLFLGLALAAAAAVWFAYAVLSTRAPRTGDLPVPLYHAPPGLRRTCLARIDEVEGLLASGRISPRSAIQEVSGAVRDFVQGATGIRASRMTLEELRDQGIPAAAAAVESLYPGEFSAAGPEDARAALETARTVVRTWT</sequence>
<evidence type="ECO:0000313" key="2">
    <source>
        <dbReference type="EMBL" id="MEN2744662.1"/>
    </source>
</evidence>
<proteinExistence type="predicted"/>
<name>A0ABU9X0P2_9MICC</name>
<comment type="caution">
    <text evidence="2">The sequence shown here is derived from an EMBL/GenBank/DDBJ whole genome shotgun (WGS) entry which is preliminary data.</text>
</comment>
<organism evidence="2 3">
    <name type="scientific">Sinomonas halotolerans</name>
    <dbReference type="NCBI Taxonomy" id="1644133"/>
    <lineage>
        <taxon>Bacteria</taxon>
        <taxon>Bacillati</taxon>
        <taxon>Actinomycetota</taxon>
        <taxon>Actinomycetes</taxon>
        <taxon>Micrococcales</taxon>
        <taxon>Micrococcaceae</taxon>
        <taxon>Sinomonas</taxon>
    </lineage>
</organism>
<feature type="transmembrane region" description="Helical" evidence="1">
    <location>
        <begin position="16"/>
        <end position="37"/>
    </location>
</feature>
<keyword evidence="1" id="KW-0472">Membrane</keyword>
<protein>
    <recommendedName>
        <fullName evidence="4">DUF2207 domain-containing protein</fullName>
    </recommendedName>
</protein>
<dbReference type="EMBL" id="JBDFRB010000006">
    <property type="protein sequence ID" value="MEN2744662.1"/>
    <property type="molecule type" value="Genomic_DNA"/>
</dbReference>